<proteinExistence type="predicted"/>
<evidence type="ECO:0000256" key="7">
    <source>
        <dbReference type="ARBA" id="ARBA00023163"/>
    </source>
</evidence>
<dbReference type="Gene3D" id="3.40.50.2300">
    <property type="match status" value="1"/>
</dbReference>
<dbReference type="InterPro" id="IPR036388">
    <property type="entry name" value="WH-like_DNA-bd_sf"/>
</dbReference>
<dbReference type="SMART" id="SM00448">
    <property type="entry name" value="REC"/>
    <property type="match status" value="1"/>
</dbReference>
<keyword evidence="13" id="KW-1185">Reference proteome</keyword>
<keyword evidence="7" id="KW-0804">Transcription</keyword>
<dbReference type="Pfam" id="PF00072">
    <property type="entry name" value="Response_reg"/>
    <property type="match status" value="1"/>
</dbReference>
<evidence type="ECO:0000256" key="8">
    <source>
        <dbReference type="PROSITE-ProRule" id="PRU00169"/>
    </source>
</evidence>
<dbReference type="InterPro" id="IPR001789">
    <property type="entry name" value="Sig_transdc_resp-reg_receiver"/>
</dbReference>
<evidence type="ECO:0000259" key="10">
    <source>
        <dbReference type="PROSITE" id="PS50110"/>
    </source>
</evidence>
<comment type="subcellular location">
    <subcellularLocation>
        <location evidence="1">Cytoplasm</location>
    </subcellularLocation>
</comment>
<keyword evidence="5" id="KW-0805">Transcription regulation</keyword>
<keyword evidence="6 9" id="KW-0238">DNA-binding</keyword>
<evidence type="ECO:0000256" key="3">
    <source>
        <dbReference type="ARBA" id="ARBA00022553"/>
    </source>
</evidence>
<dbReference type="Gene3D" id="1.10.10.10">
    <property type="entry name" value="Winged helix-like DNA-binding domain superfamily/Winged helix DNA-binding domain"/>
    <property type="match status" value="1"/>
</dbReference>
<dbReference type="EMBL" id="JBAKBA010000032">
    <property type="protein sequence ID" value="MEL0660065.1"/>
    <property type="molecule type" value="Genomic_DNA"/>
</dbReference>
<evidence type="ECO:0000256" key="9">
    <source>
        <dbReference type="PROSITE-ProRule" id="PRU01091"/>
    </source>
</evidence>
<name>A0ABU9HDT4_9GAMM</name>
<evidence type="ECO:0000256" key="5">
    <source>
        <dbReference type="ARBA" id="ARBA00023015"/>
    </source>
</evidence>
<dbReference type="PANTHER" id="PTHR48111">
    <property type="entry name" value="REGULATOR OF RPOS"/>
    <property type="match status" value="1"/>
</dbReference>
<feature type="modified residue" description="4-aspartylphosphate" evidence="8">
    <location>
        <position position="52"/>
    </location>
</feature>
<feature type="domain" description="Response regulatory" evidence="10">
    <location>
        <begin position="3"/>
        <end position="116"/>
    </location>
</feature>
<dbReference type="Pfam" id="PF00486">
    <property type="entry name" value="Trans_reg_C"/>
    <property type="match status" value="1"/>
</dbReference>
<organism evidence="12 13">
    <name type="scientific">Psychromonas arctica</name>
    <dbReference type="NCBI Taxonomy" id="168275"/>
    <lineage>
        <taxon>Bacteria</taxon>
        <taxon>Pseudomonadati</taxon>
        <taxon>Pseudomonadota</taxon>
        <taxon>Gammaproteobacteria</taxon>
        <taxon>Alteromonadales</taxon>
        <taxon>Psychromonadaceae</taxon>
        <taxon>Psychromonas</taxon>
    </lineage>
</organism>
<dbReference type="PROSITE" id="PS50110">
    <property type="entry name" value="RESPONSE_REGULATORY"/>
    <property type="match status" value="1"/>
</dbReference>
<protein>
    <submittedName>
        <fullName evidence="12">Response regulator</fullName>
    </submittedName>
</protein>
<keyword evidence="3 8" id="KW-0597">Phosphoprotein</keyword>
<dbReference type="PANTHER" id="PTHR48111:SF39">
    <property type="entry name" value="TRANSCRIPTIONAL REGULATORY PROTEIN CPXR"/>
    <property type="match status" value="1"/>
</dbReference>
<feature type="domain" description="OmpR/PhoB-type" evidence="11">
    <location>
        <begin position="127"/>
        <end position="226"/>
    </location>
</feature>
<evidence type="ECO:0000256" key="6">
    <source>
        <dbReference type="ARBA" id="ARBA00023125"/>
    </source>
</evidence>
<dbReference type="Proteomes" id="UP001366060">
    <property type="component" value="Unassembled WGS sequence"/>
</dbReference>
<evidence type="ECO:0000313" key="13">
    <source>
        <dbReference type="Proteomes" id="UP001366060"/>
    </source>
</evidence>
<sequence length="235" mass="26942">MKNLLLIDDDKELVSFLEKFLTSAGFKTEVAFDGEEGLSKILSKDYNLILLDIKMPRMDGFEVLRLLRQKNETPVLMLTTENSEQDILLALEMGADDYISKPFSEQELLKHVQAVLRYTEHKTGNTDDKISYQDIELFPTQQQITCQGFTIELTSTELLLLEKFITHPGDLLTRSDLSEQILGKKLIPSDRSIDMHLSNLRRKIPIRLDGQLRVKNVRGRGYVWLGEQEAIIQSS</sequence>
<feature type="DNA-binding region" description="OmpR/PhoB-type" evidence="9">
    <location>
        <begin position="127"/>
        <end position="226"/>
    </location>
</feature>
<comment type="caution">
    <text evidence="12">The sequence shown here is derived from an EMBL/GenBank/DDBJ whole genome shotgun (WGS) entry which is preliminary data.</text>
</comment>
<reference evidence="12 13" key="1">
    <citation type="submission" date="2024-02" db="EMBL/GenBank/DDBJ databases">
        <title>Bacteria isolated from the canopy kelp, Nereocystis luetkeana.</title>
        <authorList>
            <person name="Pfister C.A."/>
            <person name="Younker I.T."/>
            <person name="Light S.H."/>
        </authorList>
    </citation>
    <scope>NUCLEOTIDE SEQUENCE [LARGE SCALE GENOMIC DNA]</scope>
    <source>
        <strain evidence="12 13">TI.2.07</strain>
    </source>
</reference>
<dbReference type="SUPFAM" id="SSF52172">
    <property type="entry name" value="CheY-like"/>
    <property type="match status" value="1"/>
</dbReference>
<evidence type="ECO:0000313" key="12">
    <source>
        <dbReference type="EMBL" id="MEL0660065.1"/>
    </source>
</evidence>
<keyword evidence="4" id="KW-0902">Two-component regulatory system</keyword>
<evidence type="ECO:0000256" key="1">
    <source>
        <dbReference type="ARBA" id="ARBA00004496"/>
    </source>
</evidence>
<dbReference type="InterPro" id="IPR039420">
    <property type="entry name" value="WalR-like"/>
</dbReference>
<gene>
    <name evidence="12" type="ORF">V6255_13065</name>
</gene>
<dbReference type="CDD" id="cd00383">
    <property type="entry name" value="trans_reg_C"/>
    <property type="match status" value="1"/>
</dbReference>
<keyword evidence="2" id="KW-0963">Cytoplasm</keyword>
<evidence type="ECO:0000256" key="4">
    <source>
        <dbReference type="ARBA" id="ARBA00023012"/>
    </source>
</evidence>
<dbReference type="PROSITE" id="PS51755">
    <property type="entry name" value="OMPR_PHOB"/>
    <property type="match status" value="1"/>
</dbReference>
<dbReference type="InterPro" id="IPR001867">
    <property type="entry name" value="OmpR/PhoB-type_DNA-bd"/>
</dbReference>
<evidence type="ECO:0000256" key="2">
    <source>
        <dbReference type="ARBA" id="ARBA00022490"/>
    </source>
</evidence>
<evidence type="ECO:0000259" key="11">
    <source>
        <dbReference type="PROSITE" id="PS51755"/>
    </source>
</evidence>
<dbReference type="SMART" id="SM00862">
    <property type="entry name" value="Trans_reg_C"/>
    <property type="match status" value="1"/>
</dbReference>
<accession>A0ABU9HDT4</accession>
<dbReference type="InterPro" id="IPR011006">
    <property type="entry name" value="CheY-like_superfamily"/>
</dbReference>
<dbReference type="CDD" id="cd17574">
    <property type="entry name" value="REC_OmpR"/>
    <property type="match status" value="1"/>
</dbReference>
<dbReference type="RefSeq" id="WP_341628554.1">
    <property type="nucleotide sequence ID" value="NZ_JBAKBA010000032.1"/>
</dbReference>